<dbReference type="PANTHER" id="PTHR33558:SF1">
    <property type="entry name" value="GLUTAREDOXIN-LIKE PROTEIN C5ORF63 HOMOLOG"/>
    <property type="match status" value="1"/>
</dbReference>
<dbReference type="AlphaFoldDB" id="A0A6A6Q4K9"/>
<proteinExistence type="inferred from homology"/>
<dbReference type="RefSeq" id="XP_033593493.1">
    <property type="nucleotide sequence ID" value="XM_033735191.1"/>
</dbReference>
<dbReference type="Proteomes" id="UP000799767">
    <property type="component" value="Unassembled WGS sequence"/>
</dbReference>
<dbReference type="Pfam" id="PF05768">
    <property type="entry name" value="Glrx-like"/>
    <property type="match status" value="1"/>
</dbReference>
<dbReference type="OrthoDB" id="429967at2759"/>
<evidence type="ECO:0000313" key="2">
    <source>
        <dbReference type="EMBL" id="KAF2486924.1"/>
    </source>
</evidence>
<keyword evidence="1" id="KW-0813">Transport</keyword>
<keyword evidence="1" id="KW-0249">Electron transport</keyword>
<dbReference type="InterPro" id="IPR036249">
    <property type="entry name" value="Thioredoxin-like_sf"/>
</dbReference>
<reference evidence="2" key="1">
    <citation type="journal article" date="2020" name="Stud. Mycol.">
        <title>101 Dothideomycetes genomes: a test case for predicting lifestyles and emergence of pathogens.</title>
        <authorList>
            <person name="Haridas S."/>
            <person name="Albert R."/>
            <person name="Binder M."/>
            <person name="Bloem J."/>
            <person name="Labutti K."/>
            <person name="Salamov A."/>
            <person name="Andreopoulos B."/>
            <person name="Baker S."/>
            <person name="Barry K."/>
            <person name="Bills G."/>
            <person name="Bluhm B."/>
            <person name="Cannon C."/>
            <person name="Castanera R."/>
            <person name="Culley D."/>
            <person name="Daum C."/>
            <person name="Ezra D."/>
            <person name="Gonzalez J."/>
            <person name="Henrissat B."/>
            <person name="Kuo A."/>
            <person name="Liang C."/>
            <person name="Lipzen A."/>
            <person name="Lutzoni F."/>
            <person name="Magnuson J."/>
            <person name="Mondo S."/>
            <person name="Nolan M."/>
            <person name="Ohm R."/>
            <person name="Pangilinan J."/>
            <person name="Park H.-J."/>
            <person name="Ramirez L."/>
            <person name="Alfaro M."/>
            <person name="Sun H."/>
            <person name="Tritt A."/>
            <person name="Yoshinaga Y."/>
            <person name="Zwiers L.-H."/>
            <person name="Turgeon B."/>
            <person name="Goodwin S."/>
            <person name="Spatafora J."/>
            <person name="Crous P."/>
            <person name="Grigoriev I."/>
        </authorList>
    </citation>
    <scope>NUCLEOTIDE SEQUENCE</scope>
    <source>
        <strain evidence="2">CBS 113389</strain>
    </source>
</reference>
<comment type="similarity">
    <text evidence="1">Belongs to the glutaredoxin family.</text>
</comment>
<gene>
    <name evidence="2" type="ORF">BDY17DRAFT_308270</name>
</gene>
<dbReference type="Gene3D" id="3.40.30.10">
    <property type="entry name" value="Glutaredoxin"/>
    <property type="match status" value="1"/>
</dbReference>
<dbReference type="GeneID" id="54476193"/>
<dbReference type="EMBL" id="MU001632">
    <property type="protein sequence ID" value="KAF2486924.1"/>
    <property type="molecule type" value="Genomic_DNA"/>
</dbReference>
<organism evidence="2 3">
    <name type="scientific">Neohortaea acidophila</name>
    <dbReference type="NCBI Taxonomy" id="245834"/>
    <lineage>
        <taxon>Eukaryota</taxon>
        <taxon>Fungi</taxon>
        <taxon>Dikarya</taxon>
        <taxon>Ascomycota</taxon>
        <taxon>Pezizomycotina</taxon>
        <taxon>Dothideomycetes</taxon>
        <taxon>Dothideomycetidae</taxon>
        <taxon>Mycosphaerellales</taxon>
        <taxon>Teratosphaeriaceae</taxon>
        <taxon>Neohortaea</taxon>
    </lineage>
</organism>
<accession>A0A6A6Q4K9</accession>
<protein>
    <recommendedName>
        <fullName evidence="1">Glutaredoxin-like protein</fullName>
    </recommendedName>
</protein>
<evidence type="ECO:0000313" key="3">
    <source>
        <dbReference type="Proteomes" id="UP000799767"/>
    </source>
</evidence>
<dbReference type="SUPFAM" id="SSF52833">
    <property type="entry name" value="Thioredoxin-like"/>
    <property type="match status" value="1"/>
</dbReference>
<evidence type="ECO:0000256" key="1">
    <source>
        <dbReference type="RuleBase" id="RU363082"/>
    </source>
</evidence>
<keyword evidence="3" id="KW-1185">Reference proteome</keyword>
<dbReference type="PANTHER" id="PTHR33558">
    <property type="entry name" value="GLUTAREDOXIN-LIKE PROTEIN C5ORF63 HOMOLOG"/>
    <property type="match status" value="1"/>
</dbReference>
<dbReference type="InterPro" id="IPR008554">
    <property type="entry name" value="Glutaredoxin-like"/>
</dbReference>
<name>A0A6A6Q4K9_9PEZI</name>
<dbReference type="InterPro" id="IPR052565">
    <property type="entry name" value="Glutaredoxin-like_YDR286C"/>
</dbReference>
<sequence length="110" mass="12959">MRATAILLQQRLRLTLFTRPNCSLCDDAKEVINYVGKRRPFEYEEIDVMEKQQQKWKALYEFDTPVLHVDAPEKQQQPFETTTNARKLMHRFTQTELEQAITQALQSSGQ</sequence>